<reference evidence="15" key="2">
    <citation type="submission" date="2020-09" db="EMBL/GenBank/DDBJ databases">
        <authorList>
            <person name="Sun Q."/>
            <person name="Zhou Y."/>
        </authorList>
    </citation>
    <scope>NUCLEOTIDE SEQUENCE</scope>
    <source>
        <strain evidence="15">CGMCC 1.12187</strain>
    </source>
</reference>
<dbReference type="SUPFAM" id="SSF55785">
    <property type="entry name" value="PYP-like sensor domain (PAS domain)"/>
    <property type="match status" value="1"/>
</dbReference>
<comment type="catalytic activity">
    <reaction evidence="1">
        <text>ATP + protein L-histidine = ADP + protein N-phospho-L-histidine.</text>
        <dbReference type="EC" id="2.7.13.3"/>
    </reaction>
</comment>
<evidence type="ECO:0000256" key="4">
    <source>
        <dbReference type="ARBA" id="ARBA00022475"/>
    </source>
</evidence>
<evidence type="ECO:0000256" key="13">
    <source>
        <dbReference type="ARBA" id="ARBA00023136"/>
    </source>
</evidence>
<evidence type="ECO:0000256" key="12">
    <source>
        <dbReference type="ARBA" id="ARBA00023012"/>
    </source>
</evidence>
<keyword evidence="11" id="KW-1133">Transmembrane helix</keyword>
<dbReference type="RefSeq" id="WP_188538211.1">
    <property type="nucleotide sequence ID" value="NZ_BMEQ01000016.1"/>
</dbReference>
<accession>A0A917GZT8</accession>
<protein>
    <recommendedName>
        <fullName evidence="3">histidine kinase</fullName>
        <ecNumber evidence="3">2.7.13.3</ecNumber>
    </recommendedName>
</protein>
<keyword evidence="16" id="KW-1185">Reference proteome</keyword>
<evidence type="ECO:0000256" key="3">
    <source>
        <dbReference type="ARBA" id="ARBA00012438"/>
    </source>
</evidence>
<evidence type="ECO:0000256" key="7">
    <source>
        <dbReference type="ARBA" id="ARBA00022692"/>
    </source>
</evidence>
<evidence type="ECO:0000256" key="9">
    <source>
        <dbReference type="ARBA" id="ARBA00022777"/>
    </source>
</evidence>
<dbReference type="InterPro" id="IPR036890">
    <property type="entry name" value="HATPase_C_sf"/>
</dbReference>
<comment type="caution">
    <text evidence="15">The sequence shown here is derived from an EMBL/GenBank/DDBJ whole genome shotgun (WGS) entry which is preliminary data.</text>
</comment>
<dbReference type="Proteomes" id="UP000638848">
    <property type="component" value="Unassembled WGS sequence"/>
</dbReference>
<gene>
    <name evidence="15" type="ORF">GCM10011374_27710</name>
</gene>
<feature type="domain" description="Histidine kinase" evidence="14">
    <location>
        <begin position="338"/>
        <end position="536"/>
    </location>
</feature>
<evidence type="ECO:0000256" key="2">
    <source>
        <dbReference type="ARBA" id="ARBA00004651"/>
    </source>
</evidence>
<dbReference type="PRINTS" id="PR00344">
    <property type="entry name" value="BCTRLSENSOR"/>
</dbReference>
<keyword evidence="6" id="KW-0808">Transferase</keyword>
<dbReference type="PROSITE" id="PS50109">
    <property type="entry name" value="HIS_KIN"/>
    <property type="match status" value="1"/>
</dbReference>
<evidence type="ECO:0000256" key="5">
    <source>
        <dbReference type="ARBA" id="ARBA00022553"/>
    </source>
</evidence>
<dbReference type="GO" id="GO:0005886">
    <property type="term" value="C:plasma membrane"/>
    <property type="evidence" value="ECO:0007669"/>
    <property type="project" value="UniProtKB-SubCell"/>
</dbReference>
<dbReference type="InterPro" id="IPR029151">
    <property type="entry name" value="Sensor-like_sf"/>
</dbReference>
<dbReference type="InterPro" id="IPR005467">
    <property type="entry name" value="His_kinase_dom"/>
</dbReference>
<sequence>MSLARRFLVLQLAVVLLVTVAVSLVLFAHERDAVLERAEAQTRMASTALADDPYVLQAALSADPTTDLQPLTDRLLADTDLDFVTIMAPDGTRWTHPVPTSVGEPYRGDRSHALAGEIWTSTERGTLGPSVRTIAPVRDEDGAVVALVATGVLLDALSQRALAQLPAVLLVGGLLLAASSVVAWLMARYLDAATHGWGPEELAHVHALHDAVLNEATEGLLLVDADRRVQVANARARELLGLPAPGPGQGPGRPAPSVAALGLPEALEAVLLSGAAVHEQWVVVGERTLIVSALPVRGGTARRGMVVILRDHTEISRLSGELRTATTMAAALRAQTHEHANRMHTVVSLLELGRTGEALDFASVDLERTRGLSEDLVERLDDPFLAALLVGKTAAAHERGVELHVEVGPGVPRLPVSPADLVTLVGNLVDNAVEAAAANAARVRPVVEVEIARADGAGDGEAAGAVTITVADTGMGVPEDLARDIYDLGVTTKEAGPEGRGVGLHLVREVVARWGARLEHANDGGAVFTVTVPVPAAGSPGAPA</sequence>
<dbReference type="InterPro" id="IPR003594">
    <property type="entry name" value="HATPase_dom"/>
</dbReference>
<dbReference type="InterPro" id="IPR016120">
    <property type="entry name" value="Sig_transdc_His_kin_SpoOB"/>
</dbReference>
<dbReference type="SUPFAM" id="SSF55874">
    <property type="entry name" value="ATPase domain of HSP90 chaperone/DNA topoisomerase II/histidine kinase"/>
    <property type="match status" value="1"/>
</dbReference>
<reference evidence="15" key="1">
    <citation type="journal article" date="2014" name="Int. J. Syst. Evol. Microbiol.">
        <title>Complete genome sequence of Corynebacterium casei LMG S-19264T (=DSM 44701T), isolated from a smear-ripened cheese.</title>
        <authorList>
            <consortium name="US DOE Joint Genome Institute (JGI-PGF)"/>
            <person name="Walter F."/>
            <person name="Albersmeier A."/>
            <person name="Kalinowski J."/>
            <person name="Ruckert C."/>
        </authorList>
    </citation>
    <scope>NUCLEOTIDE SEQUENCE</scope>
    <source>
        <strain evidence="15">CGMCC 1.12187</strain>
    </source>
</reference>
<evidence type="ECO:0000313" key="15">
    <source>
        <dbReference type="EMBL" id="GGG62893.1"/>
    </source>
</evidence>
<keyword evidence="9 15" id="KW-0418">Kinase</keyword>
<dbReference type="SMART" id="SM00387">
    <property type="entry name" value="HATPase_c"/>
    <property type="match status" value="1"/>
</dbReference>
<name>A0A917GZT8_9MICC</name>
<keyword evidence="8" id="KW-0547">Nucleotide-binding</keyword>
<keyword evidence="10" id="KW-0067">ATP-binding</keyword>
<dbReference type="GO" id="GO:0000155">
    <property type="term" value="F:phosphorelay sensor kinase activity"/>
    <property type="evidence" value="ECO:0007669"/>
    <property type="project" value="InterPro"/>
</dbReference>
<dbReference type="InterPro" id="IPR004358">
    <property type="entry name" value="Sig_transdc_His_kin-like_C"/>
</dbReference>
<dbReference type="SUPFAM" id="SSF103190">
    <property type="entry name" value="Sensory domain-like"/>
    <property type="match status" value="1"/>
</dbReference>
<organism evidence="15 16">
    <name type="scientific">Kocuria dechangensis</name>
    <dbReference type="NCBI Taxonomy" id="1176249"/>
    <lineage>
        <taxon>Bacteria</taxon>
        <taxon>Bacillati</taxon>
        <taxon>Actinomycetota</taxon>
        <taxon>Actinomycetes</taxon>
        <taxon>Micrococcales</taxon>
        <taxon>Micrococcaceae</taxon>
        <taxon>Kocuria</taxon>
    </lineage>
</organism>
<dbReference type="SUPFAM" id="SSF55890">
    <property type="entry name" value="Sporulation response regulatory protein Spo0B"/>
    <property type="match status" value="1"/>
</dbReference>
<dbReference type="Gene3D" id="3.30.565.10">
    <property type="entry name" value="Histidine kinase-like ATPase, C-terminal domain"/>
    <property type="match status" value="1"/>
</dbReference>
<dbReference type="InterPro" id="IPR035965">
    <property type="entry name" value="PAS-like_dom_sf"/>
</dbReference>
<proteinExistence type="predicted"/>
<evidence type="ECO:0000259" key="14">
    <source>
        <dbReference type="PROSITE" id="PS50109"/>
    </source>
</evidence>
<dbReference type="Gene3D" id="3.30.450.20">
    <property type="entry name" value="PAS domain"/>
    <property type="match status" value="2"/>
</dbReference>
<dbReference type="PANTHER" id="PTHR43547">
    <property type="entry name" value="TWO-COMPONENT HISTIDINE KINASE"/>
    <property type="match status" value="1"/>
</dbReference>
<dbReference type="EMBL" id="BMEQ01000016">
    <property type="protein sequence ID" value="GGG62893.1"/>
    <property type="molecule type" value="Genomic_DNA"/>
</dbReference>
<keyword evidence="5" id="KW-0597">Phosphoprotein</keyword>
<keyword evidence="12" id="KW-0902">Two-component regulatory system</keyword>
<evidence type="ECO:0000256" key="6">
    <source>
        <dbReference type="ARBA" id="ARBA00022679"/>
    </source>
</evidence>
<evidence type="ECO:0000256" key="8">
    <source>
        <dbReference type="ARBA" id="ARBA00022741"/>
    </source>
</evidence>
<evidence type="ECO:0000256" key="11">
    <source>
        <dbReference type="ARBA" id="ARBA00022989"/>
    </source>
</evidence>
<dbReference type="AlphaFoldDB" id="A0A917GZT8"/>
<dbReference type="Pfam" id="PF17203">
    <property type="entry name" value="sCache_3_2"/>
    <property type="match status" value="1"/>
</dbReference>
<dbReference type="EC" id="2.7.13.3" evidence="3"/>
<dbReference type="PANTHER" id="PTHR43547:SF10">
    <property type="entry name" value="SENSOR HISTIDINE KINASE DCUS"/>
    <property type="match status" value="1"/>
</dbReference>
<keyword evidence="13" id="KW-0472">Membrane</keyword>
<evidence type="ECO:0000256" key="10">
    <source>
        <dbReference type="ARBA" id="ARBA00022840"/>
    </source>
</evidence>
<comment type="subcellular location">
    <subcellularLocation>
        <location evidence="2">Cell membrane</location>
        <topology evidence="2">Multi-pass membrane protein</topology>
    </subcellularLocation>
</comment>
<evidence type="ECO:0000313" key="16">
    <source>
        <dbReference type="Proteomes" id="UP000638848"/>
    </source>
</evidence>
<dbReference type="Pfam" id="PF02518">
    <property type="entry name" value="HATPase_c"/>
    <property type="match status" value="1"/>
</dbReference>
<evidence type="ECO:0000256" key="1">
    <source>
        <dbReference type="ARBA" id="ARBA00000085"/>
    </source>
</evidence>
<dbReference type="GO" id="GO:0005524">
    <property type="term" value="F:ATP binding"/>
    <property type="evidence" value="ECO:0007669"/>
    <property type="project" value="UniProtKB-KW"/>
</dbReference>
<keyword evidence="4" id="KW-1003">Cell membrane</keyword>
<keyword evidence="7" id="KW-0812">Transmembrane</keyword>
<dbReference type="InterPro" id="IPR033463">
    <property type="entry name" value="sCache_3"/>
</dbReference>